<organism evidence="1 2">
    <name type="scientific">Dermacentor silvarum</name>
    <name type="common">Tick</name>
    <dbReference type="NCBI Taxonomy" id="543639"/>
    <lineage>
        <taxon>Eukaryota</taxon>
        <taxon>Metazoa</taxon>
        <taxon>Ecdysozoa</taxon>
        <taxon>Arthropoda</taxon>
        <taxon>Chelicerata</taxon>
        <taxon>Arachnida</taxon>
        <taxon>Acari</taxon>
        <taxon>Parasitiformes</taxon>
        <taxon>Ixodida</taxon>
        <taxon>Ixodoidea</taxon>
        <taxon>Ixodidae</taxon>
        <taxon>Rhipicephalinae</taxon>
        <taxon>Dermacentor</taxon>
    </lineage>
</organism>
<dbReference type="EMBL" id="CM023470">
    <property type="protein sequence ID" value="KAH7979534.1"/>
    <property type="molecule type" value="Genomic_DNA"/>
</dbReference>
<evidence type="ECO:0000313" key="2">
    <source>
        <dbReference type="Proteomes" id="UP000821865"/>
    </source>
</evidence>
<sequence>MADLSGSLIDRFLDAVQQNPCVYDTKRLDYRDSGRKLNAWERIRLDSDLSTVEECHKLWKRLRYRYTRELKAIESAQRSGSGYLSRRAWEFAESMAFYRECGRPRNVEFPRSGGDFEETAESIFLGMQSTSSSPSATESSDTLLEELPSPATPTPVATPTLPTANMGSPNKPQSVELVQECDLESLMDTCFNVFASNTTDPVMRFLDKLGQSNAAAITFEGRKVPFNVFYWGEAVPVRLYRKTTPACTLCGTVGHRVDVCPNPRDDRCRACESVTPEEGHECQPRCLVCGDPHLTGSADCTWKYRRGAGAGPKPGGGKSSNKRKARGAQKDSGPGTQAQKQVAAPSPLPETRAATGASRQGPQGSSRPADNRKTGGAGLEPGQRKPRAAR</sequence>
<dbReference type="Proteomes" id="UP000821865">
    <property type="component" value="Chromosome 1"/>
</dbReference>
<reference evidence="1" key="1">
    <citation type="submission" date="2020-05" db="EMBL/GenBank/DDBJ databases">
        <title>Large-scale comparative analyses of tick genomes elucidate their genetic diversity and vector capacities.</title>
        <authorList>
            <person name="Jia N."/>
            <person name="Wang J."/>
            <person name="Shi W."/>
            <person name="Du L."/>
            <person name="Sun Y."/>
            <person name="Zhan W."/>
            <person name="Jiang J."/>
            <person name="Wang Q."/>
            <person name="Zhang B."/>
            <person name="Ji P."/>
            <person name="Sakyi L.B."/>
            <person name="Cui X."/>
            <person name="Yuan T."/>
            <person name="Jiang B."/>
            <person name="Yang W."/>
            <person name="Lam T.T.-Y."/>
            <person name="Chang Q."/>
            <person name="Ding S."/>
            <person name="Wang X."/>
            <person name="Zhu J."/>
            <person name="Ruan X."/>
            <person name="Zhao L."/>
            <person name="Wei J."/>
            <person name="Que T."/>
            <person name="Du C."/>
            <person name="Cheng J."/>
            <person name="Dai P."/>
            <person name="Han X."/>
            <person name="Huang E."/>
            <person name="Gao Y."/>
            <person name="Liu J."/>
            <person name="Shao H."/>
            <person name="Ye R."/>
            <person name="Li L."/>
            <person name="Wei W."/>
            <person name="Wang X."/>
            <person name="Wang C."/>
            <person name="Yang T."/>
            <person name="Huo Q."/>
            <person name="Li W."/>
            <person name="Guo W."/>
            <person name="Chen H."/>
            <person name="Zhou L."/>
            <person name="Ni X."/>
            <person name="Tian J."/>
            <person name="Zhou Y."/>
            <person name="Sheng Y."/>
            <person name="Liu T."/>
            <person name="Pan Y."/>
            <person name="Xia L."/>
            <person name="Li J."/>
            <person name="Zhao F."/>
            <person name="Cao W."/>
        </authorList>
    </citation>
    <scope>NUCLEOTIDE SEQUENCE</scope>
    <source>
        <strain evidence="1">Dsil-2018</strain>
    </source>
</reference>
<keyword evidence="2" id="KW-1185">Reference proteome</keyword>
<accession>A0ACB8DYB1</accession>
<name>A0ACB8DYB1_DERSI</name>
<comment type="caution">
    <text evidence="1">The sequence shown here is derived from an EMBL/GenBank/DDBJ whole genome shotgun (WGS) entry which is preliminary data.</text>
</comment>
<evidence type="ECO:0000313" key="1">
    <source>
        <dbReference type="EMBL" id="KAH7979534.1"/>
    </source>
</evidence>
<proteinExistence type="predicted"/>
<gene>
    <name evidence="1" type="ORF">HPB49_009786</name>
</gene>
<protein>
    <submittedName>
        <fullName evidence="1">Uncharacterized protein</fullName>
    </submittedName>
</protein>